<protein>
    <recommendedName>
        <fullName evidence="4">UBA domain-containing protein</fullName>
    </recommendedName>
</protein>
<evidence type="ECO:0008006" key="4">
    <source>
        <dbReference type="Google" id="ProtNLM"/>
    </source>
</evidence>
<dbReference type="Proteomes" id="UP001153620">
    <property type="component" value="Chromosome 1"/>
</dbReference>
<evidence type="ECO:0000256" key="1">
    <source>
        <dbReference type="SAM" id="MobiDB-lite"/>
    </source>
</evidence>
<name>A0A9N9RKG6_9DIPT</name>
<accession>A0A9N9RKG6</accession>
<gene>
    <name evidence="2" type="ORF">CHIRRI_LOCUS2817</name>
</gene>
<feature type="region of interest" description="Disordered" evidence="1">
    <location>
        <begin position="393"/>
        <end position="417"/>
    </location>
</feature>
<evidence type="ECO:0000313" key="3">
    <source>
        <dbReference type="Proteomes" id="UP001153620"/>
    </source>
</evidence>
<keyword evidence="3" id="KW-1185">Reference proteome</keyword>
<dbReference type="Gene3D" id="1.10.8.10">
    <property type="entry name" value="DNA helicase RuvA subunit, C-terminal domain"/>
    <property type="match status" value="1"/>
</dbReference>
<reference evidence="2" key="1">
    <citation type="submission" date="2022-01" db="EMBL/GenBank/DDBJ databases">
        <authorList>
            <person name="King R."/>
        </authorList>
    </citation>
    <scope>NUCLEOTIDE SEQUENCE</scope>
</reference>
<organism evidence="2 3">
    <name type="scientific">Chironomus riparius</name>
    <dbReference type="NCBI Taxonomy" id="315576"/>
    <lineage>
        <taxon>Eukaryota</taxon>
        <taxon>Metazoa</taxon>
        <taxon>Ecdysozoa</taxon>
        <taxon>Arthropoda</taxon>
        <taxon>Hexapoda</taxon>
        <taxon>Insecta</taxon>
        <taxon>Pterygota</taxon>
        <taxon>Neoptera</taxon>
        <taxon>Endopterygota</taxon>
        <taxon>Diptera</taxon>
        <taxon>Nematocera</taxon>
        <taxon>Chironomoidea</taxon>
        <taxon>Chironomidae</taxon>
        <taxon>Chironominae</taxon>
        <taxon>Chironomus</taxon>
    </lineage>
</organism>
<proteinExistence type="predicted"/>
<dbReference type="AlphaFoldDB" id="A0A9N9RKG6"/>
<reference evidence="2" key="2">
    <citation type="submission" date="2022-10" db="EMBL/GenBank/DDBJ databases">
        <authorList>
            <consortium name="ENA_rothamsted_submissions"/>
            <consortium name="culmorum"/>
            <person name="King R."/>
        </authorList>
    </citation>
    <scope>NUCLEOTIDE SEQUENCE</scope>
</reference>
<evidence type="ECO:0000313" key="2">
    <source>
        <dbReference type="EMBL" id="CAG9799859.1"/>
    </source>
</evidence>
<dbReference type="EMBL" id="OU895877">
    <property type="protein sequence ID" value="CAG9799859.1"/>
    <property type="molecule type" value="Genomic_DNA"/>
</dbReference>
<sequence length="517" mass="58736">MSYQTIKICLSIDNCIENFYIRHDINKLHFNSKLLKFKQSVIECNPKANSPNLKIHWIDADNDEISITCEEHFEVYLQLGKGRKIFINVAKTDQQQEESISIESSFVEMQHVCNCNKDEVQSNGNLEKVTCRDEQIRISNEIVKCLQLCDFIYKALNEANAVIPQLVEKVNDISAKIDSTDQQQQAEVPINTINKSKFNCRLLDCNPDQEINDWFKEAGNESTNVNNTKMEPSTSSNFTEMTQIERIFKNLDESAMSDVTIVDTTSSNHLDSTLNEVTPSKSMESLGSSIEIHDDSSVLSDDSRDWTILSQDEFNTEPTPRNVDAKTGAVPKSFHQAFIDDEIPQIESISNKNRTFRSRWREIDQHKLKASADIDQKSIKNIHKSIDTIDVVKSENSQHIDSPHEQDKSATEKEVPIEHPEVIADIDSEVNGHHYEQPTAPIAPTTSHEPVVTAYDPNPKINTAVYTLMKFGFSNEDNWLTQLMINLDGDLSKALSFLTPQPKSKIVDLEKYMFNGC</sequence>
<dbReference type="SUPFAM" id="SSF46934">
    <property type="entry name" value="UBA-like"/>
    <property type="match status" value="1"/>
</dbReference>
<dbReference type="OrthoDB" id="441278at2759"/>
<dbReference type="InterPro" id="IPR009060">
    <property type="entry name" value="UBA-like_sf"/>
</dbReference>